<name>A0A6J7PX55_9ZZZZ</name>
<dbReference type="EMBL" id="CAFBOS010000154">
    <property type="protein sequence ID" value="CAB5009756.1"/>
    <property type="molecule type" value="Genomic_DNA"/>
</dbReference>
<evidence type="ECO:0000313" key="2">
    <source>
        <dbReference type="EMBL" id="CAB5009756.1"/>
    </source>
</evidence>
<sequence length="37" mass="4279">MLRQLLNDDGYDVLADDQGTLRLDRSLLKTQFGVEIR</sequence>
<gene>
    <name evidence="2" type="ORF">UFOPK3967_02167</name>
</gene>
<reference evidence="2" key="1">
    <citation type="submission" date="2020-05" db="EMBL/GenBank/DDBJ databases">
        <authorList>
            <person name="Chiriac C."/>
            <person name="Salcher M."/>
            <person name="Ghai R."/>
            <person name="Kavagutti S V."/>
        </authorList>
    </citation>
    <scope>NUCLEOTIDE SEQUENCE</scope>
</reference>
<dbReference type="AlphaFoldDB" id="A0A6J7PX55"/>
<dbReference type="InterPro" id="IPR058882">
    <property type="entry name" value="PglZ_C"/>
</dbReference>
<accession>A0A6J7PX55</accession>
<protein>
    <submittedName>
        <fullName evidence="2">Unannotated protein</fullName>
    </submittedName>
</protein>
<dbReference type="Pfam" id="PF25863">
    <property type="entry name" value="PglZ_C"/>
    <property type="match status" value="1"/>
</dbReference>
<proteinExistence type="predicted"/>
<organism evidence="2">
    <name type="scientific">freshwater metagenome</name>
    <dbReference type="NCBI Taxonomy" id="449393"/>
    <lineage>
        <taxon>unclassified sequences</taxon>
        <taxon>metagenomes</taxon>
        <taxon>ecological metagenomes</taxon>
    </lineage>
</organism>
<feature type="domain" description="Alkaline phosphatase-like protein PglZ C-terminal" evidence="1">
    <location>
        <begin position="1"/>
        <end position="33"/>
    </location>
</feature>
<evidence type="ECO:0000259" key="1">
    <source>
        <dbReference type="Pfam" id="PF25863"/>
    </source>
</evidence>